<dbReference type="Gene3D" id="1.10.510.10">
    <property type="entry name" value="Transferase(Phosphotransferase) domain 1"/>
    <property type="match status" value="1"/>
</dbReference>
<dbReference type="InterPro" id="IPR011009">
    <property type="entry name" value="Kinase-like_dom_sf"/>
</dbReference>
<dbReference type="GO" id="GO:0004691">
    <property type="term" value="F:cAMP-dependent protein kinase activity"/>
    <property type="evidence" value="ECO:0007669"/>
    <property type="project" value="UniProtKB-EC"/>
</dbReference>
<evidence type="ECO:0000256" key="3">
    <source>
        <dbReference type="ARBA" id="ARBA00022679"/>
    </source>
</evidence>
<dbReference type="Gene3D" id="3.30.200.20">
    <property type="entry name" value="Phosphorylase Kinase, domain 1"/>
    <property type="match status" value="1"/>
</dbReference>
<proteinExistence type="predicted"/>
<evidence type="ECO:0000256" key="6">
    <source>
        <dbReference type="ARBA" id="ARBA00022840"/>
    </source>
</evidence>
<dbReference type="SMART" id="SM00133">
    <property type="entry name" value="S_TK_X"/>
    <property type="match status" value="1"/>
</dbReference>
<evidence type="ECO:0000256" key="5">
    <source>
        <dbReference type="ARBA" id="ARBA00022777"/>
    </source>
</evidence>
<name>A0AA39KDX6_ARMTA</name>
<feature type="compositionally biased region" description="Polar residues" evidence="10">
    <location>
        <begin position="66"/>
        <end position="77"/>
    </location>
</feature>
<reference evidence="13" key="1">
    <citation type="submission" date="2023-06" db="EMBL/GenBank/DDBJ databases">
        <authorList>
            <consortium name="Lawrence Berkeley National Laboratory"/>
            <person name="Ahrendt S."/>
            <person name="Sahu N."/>
            <person name="Indic B."/>
            <person name="Wong-Bajracharya J."/>
            <person name="Merenyi Z."/>
            <person name="Ke H.-M."/>
            <person name="Monk M."/>
            <person name="Kocsube S."/>
            <person name="Drula E."/>
            <person name="Lipzen A."/>
            <person name="Balint B."/>
            <person name="Henrissat B."/>
            <person name="Andreopoulos B."/>
            <person name="Martin F.M."/>
            <person name="Harder C.B."/>
            <person name="Rigling D."/>
            <person name="Ford K.L."/>
            <person name="Foster G.D."/>
            <person name="Pangilinan J."/>
            <person name="Papanicolaou A."/>
            <person name="Barry K."/>
            <person name="LaButti K."/>
            <person name="Viragh M."/>
            <person name="Koriabine M."/>
            <person name="Yan M."/>
            <person name="Riley R."/>
            <person name="Champramary S."/>
            <person name="Plett K.L."/>
            <person name="Tsai I.J."/>
            <person name="Slot J."/>
            <person name="Sipos G."/>
            <person name="Plett J."/>
            <person name="Nagy L.G."/>
            <person name="Grigoriev I.V."/>
        </authorList>
    </citation>
    <scope>NUCLEOTIDE SEQUENCE</scope>
    <source>
        <strain evidence="13">CCBAS 213</strain>
    </source>
</reference>
<dbReference type="Pfam" id="PF00069">
    <property type="entry name" value="Pkinase"/>
    <property type="match status" value="1"/>
</dbReference>
<dbReference type="Proteomes" id="UP001175211">
    <property type="component" value="Unassembled WGS sequence"/>
</dbReference>
<keyword evidence="2" id="KW-0723">Serine/threonine-protein kinase</keyword>
<dbReference type="GeneID" id="85356610"/>
<evidence type="ECO:0000256" key="8">
    <source>
        <dbReference type="ARBA" id="ARBA00047454"/>
    </source>
</evidence>
<comment type="caution">
    <text evidence="13">The sequence shown here is derived from an EMBL/GenBank/DDBJ whole genome shotgun (WGS) entry which is preliminary data.</text>
</comment>
<feature type="compositionally biased region" description="Low complexity" evidence="10">
    <location>
        <begin position="44"/>
        <end position="60"/>
    </location>
</feature>
<gene>
    <name evidence="13" type="ORF">EV420DRAFT_1539988</name>
</gene>
<dbReference type="PROSITE" id="PS50011">
    <property type="entry name" value="PROTEIN_KINASE_DOM"/>
    <property type="match status" value="1"/>
</dbReference>
<dbReference type="EMBL" id="JAUEPS010000015">
    <property type="protein sequence ID" value="KAK0459397.1"/>
    <property type="molecule type" value="Genomic_DNA"/>
</dbReference>
<sequence length="421" mass="48258">MNVPLYFDIPSSFPPPPSTIPPMLKRMTDKIGSHFHKDTPPMQVPSSPSSSLASSSVFSQFDRRPSQATTRTSMSEQSKLEHRDSIYYPEREWYPLSYEGPRQKGSYRLEDFIIQRTLGTGSFGRVHLVRSRHNLHFYAIKVLNKERIVKMKQHGILELVQHPFIVNIWGAFQDSSNLYMVMDFVPGGELFSLLRRSNRFPEPVAKFYAAEVALALNYLHTHGIPENILLNHDGHIKITDFGFAKSCRYTYTLCGTPDYIAPEVLLHGRYGKGVDWYALGVLIFEMLYGLPPYHQPDNNTIYLYERIGRGPLHIQWPAGFSELAKDIIIHLMDVEPTKRYGNLLNGARDIFTHSWFVEVEWDRMANRQITPPYMPQMTGEGDASAFERYPEDNASLTYGQASLDPFGYAFPGFEYRNPGAQ</sequence>
<keyword evidence="6 9" id="KW-0067">ATP-binding</keyword>
<keyword evidence="5 13" id="KW-0418">Kinase</keyword>
<evidence type="ECO:0000256" key="2">
    <source>
        <dbReference type="ARBA" id="ARBA00022527"/>
    </source>
</evidence>
<dbReference type="RefSeq" id="XP_060331623.1">
    <property type="nucleotide sequence ID" value="XM_060473062.1"/>
</dbReference>
<feature type="domain" description="Protein kinase" evidence="11">
    <location>
        <begin position="112"/>
        <end position="356"/>
    </location>
</feature>
<dbReference type="GO" id="GO:0005634">
    <property type="term" value="C:nucleus"/>
    <property type="evidence" value="ECO:0007669"/>
    <property type="project" value="TreeGrafter"/>
</dbReference>
<dbReference type="InterPro" id="IPR000719">
    <property type="entry name" value="Prot_kinase_dom"/>
</dbReference>
<dbReference type="PANTHER" id="PTHR24353">
    <property type="entry name" value="CYCLIC NUCLEOTIDE-DEPENDENT PROTEIN KINASE"/>
    <property type="match status" value="1"/>
</dbReference>
<dbReference type="PANTHER" id="PTHR24353:SF153">
    <property type="entry name" value="CAMP-DEPENDENT PROTEIN KINASE CATALYTIC SUBUNIT 1"/>
    <property type="match status" value="1"/>
</dbReference>
<evidence type="ECO:0000256" key="9">
    <source>
        <dbReference type="PROSITE-ProRule" id="PRU10141"/>
    </source>
</evidence>
<organism evidence="13 14">
    <name type="scientific">Armillaria tabescens</name>
    <name type="common">Ringless honey mushroom</name>
    <name type="synonym">Agaricus tabescens</name>
    <dbReference type="NCBI Taxonomy" id="1929756"/>
    <lineage>
        <taxon>Eukaryota</taxon>
        <taxon>Fungi</taxon>
        <taxon>Dikarya</taxon>
        <taxon>Basidiomycota</taxon>
        <taxon>Agaricomycotina</taxon>
        <taxon>Agaricomycetes</taxon>
        <taxon>Agaricomycetidae</taxon>
        <taxon>Agaricales</taxon>
        <taxon>Marasmiineae</taxon>
        <taxon>Physalacriaceae</taxon>
        <taxon>Desarmillaria</taxon>
    </lineage>
</organism>
<evidence type="ECO:0000313" key="14">
    <source>
        <dbReference type="Proteomes" id="UP001175211"/>
    </source>
</evidence>
<comment type="catalytic activity">
    <reaction evidence="7">
        <text>L-threonyl-[protein] + ATP = O-phospho-L-threonyl-[protein] + ADP + H(+)</text>
        <dbReference type="Rhea" id="RHEA:46608"/>
        <dbReference type="Rhea" id="RHEA-COMP:11060"/>
        <dbReference type="Rhea" id="RHEA-COMP:11605"/>
        <dbReference type="ChEBI" id="CHEBI:15378"/>
        <dbReference type="ChEBI" id="CHEBI:30013"/>
        <dbReference type="ChEBI" id="CHEBI:30616"/>
        <dbReference type="ChEBI" id="CHEBI:61977"/>
        <dbReference type="ChEBI" id="CHEBI:456216"/>
        <dbReference type="EC" id="2.7.11.11"/>
    </reaction>
</comment>
<evidence type="ECO:0000256" key="4">
    <source>
        <dbReference type="ARBA" id="ARBA00022741"/>
    </source>
</evidence>
<evidence type="ECO:0000256" key="7">
    <source>
        <dbReference type="ARBA" id="ARBA00047292"/>
    </source>
</evidence>
<evidence type="ECO:0000259" key="12">
    <source>
        <dbReference type="PROSITE" id="PS51285"/>
    </source>
</evidence>
<evidence type="ECO:0000256" key="1">
    <source>
        <dbReference type="ARBA" id="ARBA00012444"/>
    </source>
</evidence>
<keyword evidence="14" id="KW-1185">Reference proteome</keyword>
<dbReference type="GO" id="GO:0005829">
    <property type="term" value="C:cytosol"/>
    <property type="evidence" value="ECO:0007669"/>
    <property type="project" value="TreeGrafter"/>
</dbReference>
<dbReference type="SUPFAM" id="SSF56112">
    <property type="entry name" value="Protein kinase-like (PK-like)"/>
    <property type="match status" value="1"/>
</dbReference>
<feature type="binding site" evidence="9">
    <location>
        <position position="150"/>
    </location>
    <ligand>
        <name>ATP</name>
        <dbReference type="ChEBI" id="CHEBI:30616"/>
    </ligand>
</feature>
<keyword evidence="4 9" id="KW-0547">Nucleotide-binding</keyword>
<comment type="catalytic activity">
    <reaction evidence="8">
        <text>L-seryl-[protein] + ATP = O-phospho-L-seryl-[protein] + ADP + H(+)</text>
        <dbReference type="Rhea" id="RHEA:17989"/>
        <dbReference type="Rhea" id="RHEA-COMP:9863"/>
        <dbReference type="Rhea" id="RHEA-COMP:11604"/>
        <dbReference type="ChEBI" id="CHEBI:15378"/>
        <dbReference type="ChEBI" id="CHEBI:29999"/>
        <dbReference type="ChEBI" id="CHEBI:30616"/>
        <dbReference type="ChEBI" id="CHEBI:83421"/>
        <dbReference type="ChEBI" id="CHEBI:456216"/>
        <dbReference type="EC" id="2.7.11.11"/>
    </reaction>
</comment>
<keyword evidence="3" id="KW-0808">Transferase</keyword>
<dbReference type="GO" id="GO:0005952">
    <property type="term" value="C:cAMP-dependent protein kinase complex"/>
    <property type="evidence" value="ECO:0007669"/>
    <property type="project" value="TreeGrafter"/>
</dbReference>
<protein>
    <recommendedName>
        <fullName evidence="1">cAMP-dependent protein kinase</fullName>
        <ecNumber evidence="1">2.7.11.11</ecNumber>
    </recommendedName>
</protein>
<evidence type="ECO:0000313" key="13">
    <source>
        <dbReference type="EMBL" id="KAK0459397.1"/>
    </source>
</evidence>
<dbReference type="EC" id="2.7.11.11" evidence="1"/>
<feature type="region of interest" description="Disordered" evidence="10">
    <location>
        <begin position="32"/>
        <end position="81"/>
    </location>
</feature>
<evidence type="ECO:0000256" key="10">
    <source>
        <dbReference type="SAM" id="MobiDB-lite"/>
    </source>
</evidence>
<feature type="domain" description="AGC-kinase C-terminal" evidence="12">
    <location>
        <begin position="357"/>
        <end position="421"/>
    </location>
</feature>
<dbReference type="PROSITE" id="PS00107">
    <property type="entry name" value="PROTEIN_KINASE_ATP"/>
    <property type="match status" value="1"/>
</dbReference>
<evidence type="ECO:0000259" key="11">
    <source>
        <dbReference type="PROSITE" id="PS50011"/>
    </source>
</evidence>
<dbReference type="AlphaFoldDB" id="A0AA39KDX6"/>
<dbReference type="InterPro" id="IPR017441">
    <property type="entry name" value="Protein_kinase_ATP_BS"/>
</dbReference>
<dbReference type="PROSITE" id="PS51285">
    <property type="entry name" value="AGC_KINASE_CTER"/>
    <property type="match status" value="1"/>
</dbReference>
<dbReference type="InterPro" id="IPR000961">
    <property type="entry name" value="AGC-kinase_C"/>
</dbReference>
<dbReference type="GO" id="GO:0005524">
    <property type="term" value="F:ATP binding"/>
    <property type="evidence" value="ECO:0007669"/>
    <property type="project" value="UniProtKB-UniRule"/>
</dbReference>
<accession>A0AA39KDX6</accession>